<dbReference type="PANTHER" id="PTHR30373:SF2">
    <property type="entry name" value="UPF0603 PROTEIN YGCG"/>
    <property type="match status" value="1"/>
</dbReference>
<evidence type="ECO:0000256" key="1">
    <source>
        <dbReference type="SAM" id="Phobius"/>
    </source>
</evidence>
<feature type="transmembrane region" description="Helical" evidence="1">
    <location>
        <begin position="189"/>
        <end position="212"/>
    </location>
</feature>
<dbReference type="EMBL" id="QRGP01000001">
    <property type="protein sequence ID" value="RDV07367.1"/>
    <property type="molecule type" value="Genomic_DNA"/>
</dbReference>
<keyword evidence="1" id="KW-1133">Transmembrane helix</keyword>
<comment type="caution">
    <text evidence="4">The sequence shown here is derived from an EMBL/GenBank/DDBJ whole genome shotgun (WGS) entry which is preliminary data.</text>
</comment>
<dbReference type="Proteomes" id="UP000263833">
    <property type="component" value="Unassembled WGS sequence"/>
</dbReference>
<sequence>MFRAFALILVTLSVFIGNPASAQDFPKLTGRVVDQADLLSPEQEASLTTKLAGLETQSNRQLVVATIKDLQGYEISDYGYRLGRTWAIGQDGKGESEKDNGAILIVAPNERKMRIEVGYGLEPVLTDGLSSSIIRNDITPFFKAGDFNGGINAGVDCIVTQLTLPPEEAAKVAEEAALAETRSNDDGEAVFLVIFWLFIFLFFILPIIISIARGGKKHRRGRDKHWGGPVIIWGGGGSSWGGGSSGGFGGGSFGGGGFSGGGGSFGGGGASGGW</sequence>
<keyword evidence="5" id="KW-1185">Reference proteome</keyword>
<feature type="domain" description="TPM" evidence="3">
    <location>
        <begin position="32"/>
        <end position="160"/>
    </location>
</feature>
<dbReference type="InterPro" id="IPR007621">
    <property type="entry name" value="TPM_dom"/>
</dbReference>
<accession>A0A371BIL5</accession>
<evidence type="ECO:0000313" key="4">
    <source>
        <dbReference type="EMBL" id="RDV07367.1"/>
    </source>
</evidence>
<reference evidence="5" key="1">
    <citation type="submission" date="2018-08" db="EMBL/GenBank/DDBJ databases">
        <authorList>
            <person name="Kim S.-J."/>
            <person name="Jung G.-Y."/>
        </authorList>
    </citation>
    <scope>NUCLEOTIDE SEQUENCE [LARGE SCALE GENOMIC DNA]</scope>
    <source>
        <strain evidence="5">GY_G</strain>
    </source>
</reference>
<feature type="signal peptide" evidence="2">
    <location>
        <begin position="1"/>
        <end position="22"/>
    </location>
</feature>
<organism evidence="4 5">
    <name type="scientific">Sphingorhabdus pulchriflava</name>
    <dbReference type="NCBI Taxonomy" id="2292257"/>
    <lineage>
        <taxon>Bacteria</taxon>
        <taxon>Pseudomonadati</taxon>
        <taxon>Pseudomonadota</taxon>
        <taxon>Alphaproteobacteria</taxon>
        <taxon>Sphingomonadales</taxon>
        <taxon>Sphingomonadaceae</taxon>
        <taxon>Sphingorhabdus</taxon>
    </lineage>
</organism>
<dbReference type="Pfam" id="PF04536">
    <property type="entry name" value="TPM_phosphatase"/>
    <property type="match status" value="1"/>
</dbReference>
<keyword evidence="1" id="KW-0472">Membrane</keyword>
<evidence type="ECO:0000259" key="3">
    <source>
        <dbReference type="Pfam" id="PF04536"/>
    </source>
</evidence>
<proteinExistence type="predicted"/>
<dbReference type="OrthoDB" id="9810918at2"/>
<evidence type="ECO:0000313" key="5">
    <source>
        <dbReference type="Proteomes" id="UP000263833"/>
    </source>
</evidence>
<dbReference type="Gene3D" id="3.10.310.50">
    <property type="match status" value="1"/>
</dbReference>
<gene>
    <name evidence="4" type="ORF">DXH95_08420</name>
</gene>
<keyword evidence="1" id="KW-0812">Transmembrane</keyword>
<keyword evidence="2" id="KW-0732">Signal</keyword>
<dbReference type="PANTHER" id="PTHR30373">
    <property type="entry name" value="UPF0603 PROTEIN YGCG"/>
    <property type="match status" value="1"/>
</dbReference>
<name>A0A371BIL5_9SPHN</name>
<dbReference type="RefSeq" id="WP_115548911.1">
    <property type="nucleotide sequence ID" value="NZ_QRGP01000001.1"/>
</dbReference>
<protein>
    <submittedName>
        <fullName evidence="4">Methanol dehydrogenase</fullName>
    </submittedName>
</protein>
<evidence type="ECO:0000256" key="2">
    <source>
        <dbReference type="SAM" id="SignalP"/>
    </source>
</evidence>
<feature type="chain" id="PRO_5016563284" evidence="2">
    <location>
        <begin position="23"/>
        <end position="274"/>
    </location>
</feature>
<dbReference type="AlphaFoldDB" id="A0A371BIL5"/>